<name>A0A975GF15_9BACT</name>
<organism evidence="7 8">
    <name type="scientific">Desulfonema limicola</name>
    <dbReference type="NCBI Taxonomy" id="45656"/>
    <lineage>
        <taxon>Bacteria</taxon>
        <taxon>Pseudomonadati</taxon>
        <taxon>Thermodesulfobacteriota</taxon>
        <taxon>Desulfobacteria</taxon>
        <taxon>Desulfobacterales</taxon>
        <taxon>Desulfococcaceae</taxon>
        <taxon>Desulfonema</taxon>
    </lineage>
</organism>
<dbReference type="AlphaFoldDB" id="A0A975GF15"/>
<keyword evidence="8" id="KW-1185">Reference proteome</keyword>
<sequence>MKKIIIKKAFMAAKQKWPNLQLDEKEYYDRVKSVNMNPDKMVLEDMYLAMCIKDMGSDAMDIFFRQYEEYIKKAVMRVVRNEVLAEDISQEFLLILPQKIKSYKGTGSLFGWLGIVVPNYSRDCMRKEKYNVPFEPDMVKSATLFNEHSNIKECNDLLKNLISESLDILKHDWQIMIKCKYLKELSNREIAATVLKVKEYTVSKWLKKAHSRLEKQIFKIAVSMGSDVRTTLSHCLELLKNHPKYMDFSSVFESISEKISNLDKS</sequence>
<dbReference type="PANTHER" id="PTHR43133:SF8">
    <property type="entry name" value="RNA POLYMERASE SIGMA FACTOR HI_1459-RELATED"/>
    <property type="match status" value="1"/>
</dbReference>
<dbReference type="Proteomes" id="UP000663720">
    <property type="component" value="Chromosome"/>
</dbReference>
<dbReference type="InterPro" id="IPR014284">
    <property type="entry name" value="RNA_pol_sigma-70_dom"/>
</dbReference>
<feature type="domain" description="RNA polymerase sigma-70 region 2" evidence="6">
    <location>
        <begin position="63"/>
        <end position="129"/>
    </location>
</feature>
<dbReference type="SUPFAM" id="SSF88946">
    <property type="entry name" value="Sigma2 domain of RNA polymerase sigma factors"/>
    <property type="match status" value="1"/>
</dbReference>
<evidence type="ECO:0000256" key="1">
    <source>
        <dbReference type="ARBA" id="ARBA00010641"/>
    </source>
</evidence>
<dbReference type="RefSeq" id="WP_207690612.1">
    <property type="nucleotide sequence ID" value="NZ_CP061799.1"/>
</dbReference>
<dbReference type="GO" id="GO:0006352">
    <property type="term" value="P:DNA-templated transcription initiation"/>
    <property type="evidence" value="ECO:0007669"/>
    <property type="project" value="InterPro"/>
</dbReference>
<dbReference type="Pfam" id="PF04542">
    <property type="entry name" value="Sigma70_r2"/>
    <property type="match status" value="1"/>
</dbReference>
<evidence type="ECO:0000313" key="7">
    <source>
        <dbReference type="EMBL" id="QTA78792.1"/>
    </source>
</evidence>
<dbReference type="InterPro" id="IPR013325">
    <property type="entry name" value="RNA_pol_sigma_r2"/>
</dbReference>
<gene>
    <name evidence="7" type="ORF">dnl_10290</name>
</gene>
<dbReference type="InterPro" id="IPR007627">
    <property type="entry name" value="RNA_pol_sigma70_r2"/>
</dbReference>
<keyword evidence="5" id="KW-0804">Transcription</keyword>
<proteinExistence type="inferred from homology"/>
<evidence type="ECO:0000256" key="5">
    <source>
        <dbReference type="ARBA" id="ARBA00023163"/>
    </source>
</evidence>
<dbReference type="SUPFAM" id="SSF88659">
    <property type="entry name" value="Sigma3 and sigma4 domains of RNA polymerase sigma factors"/>
    <property type="match status" value="1"/>
</dbReference>
<dbReference type="GO" id="GO:0003677">
    <property type="term" value="F:DNA binding"/>
    <property type="evidence" value="ECO:0007669"/>
    <property type="project" value="UniProtKB-KW"/>
</dbReference>
<dbReference type="InterPro" id="IPR013324">
    <property type="entry name" value="RNA_pol_sigma_r3/r4-like"/>
</dbReference>
<keyword evidence="2" id="KW-0805">Transcription regulation</keyword>
<protein>
    <submittedName>
        <fullName evidence="7">RNA polymerase sigma factor, sigma-70 family</fullName>
    </submittedName>
</protein>
<evidence type="ECO:0000313" key="8">
    <source>
        <dbReference type="Proteomes" id="UP000663720"/>
    </source>
</evidence>
<keyword evidence="4" id="KW-0238">DNA-binding</keyword>
<keyword evidence="3" id="KW-0731">Sigma factor</keyword>
<dbReference type="GO" id="GO:0016987">
    <property type="term" value="F:sigma factor activity"/>
    <property type="evidence" value="ECO:0007669"/>
    <property type="project" value="UniProtKB-KW"/>
</dbReference>
<dbReference type="InterPro" id="IPR039425">
    <property type="entry name" value="RNA_pol_sigma-70-like"/>
</dbReference>
<dbReference type="NCBIfam" id="TIGR02937">
    <property type="entry name" value="sigma70-ECF"/>
    <property type="match status" value="1"/>
</dbReference>
<comment type="similarity">
    <text evidence="1">Belongs to the sigma-70 factor family. ECF subfamily.</text>
</comment>
<accession>A0A975GF15</accession>
<evidence type="ECO:0000256" key="4">
    <source>
        <dbReference type="ARBA" id="ARBA00023125"/>
    </source>
</evidence>
<dbReference type="Gene3D" id="1.10.1740.10">
    <property type="match status" value="1"/>
</dbReference>
<reference evidence="7" key="1">
    <citation type="journal article" date="2021" name="Microb. Physiol.">
        <title>Proteogenomic Insights into the Physiology of Marine, Sulfate-Reducing, Filamentous Desulfonema limicola and Desulfonema magnum.</title>
        <authorList>
            <person name="Schnaars V."/>
            <person name="Wohlbrand L."/>
            <person name="Scheve S."/>
            <person name="Hinrichs C."/>
            <person name="Reinhardt R."/>
            <person name="Rabus R."/>
        </authorList>
    </citation>
    <scope>NUCLEOTIDE SEQUENCE</scope>
    <source>
        <strain evidence="7">5ac10</strain>
    </source>
</reference>
<dbReference type="EMBL" id="CP061799">
    <property type="protein sequence ID" value="QTA78792.1"/>
    <property type="molecule type" value="Genomic_DNA"/>
</dbReference>
<dbReference type="PANTHER" id="PTHR43133">
    <property type="entry name" value="RNA POLYMERASE ECF-TYPE SIGMA FACTO"/>
    <property type="match status" value="1"/>
</dbReference>
<dbReference type="KEGG" id="dli:dnl_10290"/>
<evidence type="ECO:0000256" key="2">
    <source>
        <dbReference type="ARBA" id="ARBA00023015"/>
    </source>
</evidence>
<evidence type="ECO:0000259" key="6">
    <source>
        <dbReference type="Pfam" id="PF04542"/>
    </source>
</evidence>
<evidence type="ECO:0000256" key="3">
    <source>
        <dbReference type="ARBA" id="ARBA00023082"/>
    </source>
</evidence>